<sequence length="338" mass="37986">MGLPANNRRVVQMLWLAAGLLFVLAFLSAMSGSAPQAKAWAANKVGSITQLRSGRPSLREAMERSEAIWKKTVRQRHEMIAADYGDASKMPLFPAHDSESYNTNPYTIWDFTPASWSCPHEVERIGRMGDGGKWVCGMSHYVNFPKDKQCVVYSFGVRDESSFENEMLSRTPCHIWAYDFSVVDFGEQLEASNRARAKFLQAGIAGKTDLTADPPFYSISDLMEMNGHQYIDILKMDIEEAEYAAIDSFLADFAGGELPVGQLMIEIHFFSVRDSKTYLDWWERMEAHGLRPTWTEPNLLAVTLGLGVNVGVSPNLPLLAEYTLVNVEDRNNVLFHGR</sequence>
<proteinExistence type="predicted"/>
<dbReference type="AlphaFoldDB" id="A0A8H4FQC6"/>
<protein>
    <recommendedName>
        <fullName evidence="2">Methyltransferase domain-containing protein</fullName>
    </recommendedName>
</protein>
<dbReference type="EMBL" id="WVTB01000011">
    <property type="protein sequence ID" value="KAF3810486.1"/>
    <property type="molecule type" value="Genomic_DNA"/>
</dbReference>
<dbReference type="GeneID" id="69020842"/>
<dbReference type="Proteomes" id="UP000613401">
    <property type="component" value="Unassembled WGS sequence"/>
</dbReference>
<reference evidence="3" key="1">
    <citation type="journal article" date="2020" name="Phytopathology">
        <title>Genome sequence and comparative analysis of Colletotrichum gloeosporioides isolated from Liriodendron leaves.</title>
        <authorList>
            <person name="Fu F.F."/>
            <person name="Hao Z."/>
            <person name="Wang P."/>
            <person name="Lu Y."/>
            <person name="Xue L.J."/>
            <person name="Wei G."/>
            <person name="Tian Y."/>
            <person name="Baishi H."/>
            <person name="Xu H."/>
            <person name="Shi J."/>
            <person name="Cheng T."/>
            <person name="Wang G."/>
            <person name="Yi Y."/>
            <person name="Chen J."/>
        </authorList>
    </citation>
    <scope>NUCLEOTIDE SEQUENCE</scope>
    <source>
        <strain evidence="3">Lc1</strain>
    </source>
</reference>
<dbReference type="PANTHER" id="PTHR32026">
    <property type="entry name" value="METHYLTRANSFERASE-LIKE PROTEIN 24"/>
    <property type="match status" value="1"/>
</dbReference>
<comment type="caution">
    <text evidence="3">The sequence shown here is derived from an EMBL/GenBank/DDBJ whole genome shotgun (WGS) entry which is preliminary data.</text>
</comment>
<evidence type="ECO:0000313" key="3">
    <source>
        <dbReference type="EMBL" id="KAF3810486.1"/>
    </source>
</evidence>
<name>A0A8H4FQC6_COLGL</name>
<reference evidence="3" key="2">
    <citation type="submission" date="2020-03" db="EMBL/GenBank/DDBJ databases">
        <authorList>
            <person name="Fu F.-F."/>
            <person name="Chen J."/>
        </authorList>
    </citation>
    <scope>NUCLEOTIDE SEQUENCE</scope>
    <source>
        <strain evidence="3">Lc1</strain>
    </source>
</reference>
<evidence type="ECO:0000259" key="2">
    <source>
        <dbReference type="Pfam" id="PF13383"/>
    </source>
</evidence>
<dbReference type="OMA" id="PRCTEYV"/>
<dbReference type="InterPro" id="IPR025714">
    <property type="entry name" value="Methyltranfer_dom"/>
</dbReference>
<evidence type="ECO:0000313" key="4">
    <source>
        <dbReference type="Proteomes" id="UP000613401"/>
    </source>
</evidence>
<dbReference type="Pfam" id="PF13383">
    <property type="entry name" value="Methyltransf_22"/>
    <property type="match status" value="1"/>
</dbReference>
<keyword evidence="1" id="KW-0732">Signal</keyword>
<evidence type="ECO:0000256" key="1">
    <source>
        <dbReference type="SAM" id="SignalP"/>
    </source>
</evidence>
<feature type="domain" description="Methyltransferase" evidence="2">
    <location>
        <begin position="111"/>
        <end position="273"/>
    </location>
</feature>
<feature type="chain" id="PRO_5034776450" description="Methyltransferase domain-containing protein" evidence="1">
    <location>
        <begin position="26"/>
        <end position="338"/>
    </location>
</feature>
<dbReference type="InterPro" id="IPR026913">
    <property type="entry name" value="METTL24"/>
</dbReference>
<organism evidence="3 4">
    <name type="scientific">Colletotrichum gloeosporioides</name>
    <name type="common">Anthracnose fungus</name>
    <name type="synonym">Glomerella cingulata</name>
    <dbReference type="NCBI Taxonomy" id="474922"/>
    <lineage>
        <taxon>Eukaryota</taxon>
        <taxon>Fungi</taxon>
        <taxon>Dikarya</taxon>
        <taxon>Ascomycota</taxon>
        <taxon>Pezizomycotina</taxon>
        <taxon>Sordariomycetes</taxon>
        <taxon>Hypocreomycetidae</taxon>
        <taxon>Glomerellales</taxon>
        <taxon>Glomerellaceae</taxon>
        <taxon>Colletotrichum</taxon>
        <taxon>Colletotrichum gloeosporioides species complex</taxon>
    </lineage>
</organism>
<keyword evidence="4" id="KW-1185">Reference proteome</keyword>
<gene>
    <name evidence="3" type="ORF">GCG54_00013726</name>
</gene>
<dbReference type="PANTHER" id="PTHR32026:SF10">
    <property type="entry name" value="METHYLTRANSFERASE-LIKE PROTEIN 24-RELATED"/>
    <property type="match status" value="1"/>
</dbReference>
<feature type="signal peptide" evidence="1">
    <location>
        <begin position="1"/>
        <end position="25"/>
    </location>
</feature>
<dbReference type="RefSeq" id="XP_045269645.1">
    <property type="nucleotide sequence ID" value="XM_045413574.1"/>
</dbReference>
<accession>A0A8H4FQC6</accession>